<protein>
    <recommendedName>
        <fullName evidence="2">DNA replication checkpoint mediator MRC1 domain-containing protein</fullName>
    </recommendedName>
</protein>
<feature type="region of interest" description="Disordered" evidence="1">
    <location>
        <begin position="1337"/>
        <end position="1416"/>
    </location>
</feature>
<dbReference type="STRING" id="741276.A0A2S5BCY5"/>
<dbReference type="InterPro" id="IPR018564">
    <property type="entry name" value="Repl_chkpnt_MRC1_dom"/>
</dbReference>
<feature type="compositionally biased region" description="Polar residues" evidence="1">
    <location>
        <begin position="208"/>
        <end position="229"/>
    </location>
</feature>
<feature type="compositionally biased region" description="Basic and acidic residues" evidence="1">
    <location>
        <begin position="490"/>
        <end position="503"/>
    </location>
</feature>
<feature type="compositionally biased region" description="Low complexity" evidence="1">
    <location>
        <begin position="96"/>
        <end position="110"/>
    </location>
</feature>
<feature type="compositionally biased region" description="Basic and acidic residues" evidence="1">
    <location>
        <begin position="989"/>
        <end position="998"/>
    </location>
</feature>
<evidence type="ECO:0000313" key="4">
    <source>
        <dbReference type="Proteomes" id="UP000237144"/>
    </source>
</evidence>
<feature type="compositionally biased region" description="Polar residues" evidence="1">
    <location>
        <begin position="1"/>
        <end position="13"/>
    </location>
</feature>
<dbReference type="Pfam" id="PF09444">
    <property type="entry name" value="MRC1"/>
    <property type="match status" value="1"/>
</dbReference>
<comment type="caution">
    <text evidence="3">The sequence shown here is derived from an EMBL/GenBank/DDBJ whole genome shotgun (WGS) entry which is preliminary data.</text>
</comment>
<accession>A0A2S5BCY5</accession>
<feature type="compositionally biased region" description="Basic and acidic residues" evidence="1">
    <location>
        <begin position="703"/>
        <end position="712"/>
    </location>
</feature>
<organism evidence="3 4">
    <name type="scientific">Rhodotorula taiwanensis</name>
    <dbReference type="NCBI Taxonomy" id="741276"/>
    <lineage>
        <taxon>Eukaryota</taxon>
        <taxon>Fungi</taxon>
        <taxon>Dikarya</taxon>
        <taxon>Basidiomycota</taxon>
        <taxon>Pucciniomycotina</taxon>
        <taxon>Microbotryomycetes</taxon>
        <taxon>Sporidiobolales</taxon>
        <taxon>Sporidiobolaceae</taxon>
        <taxon>Rhodotorula</taxon>
    </lineage>
</organism>
<feature type="compositionally biased region" description="Polar residues" evidence="1">
    <location>
        <begin position="1059"/>
        <end position="1073"/>
    </location>
</feature>
<dbReference type="Proteomes" id="UP000237144">
    <property type="component" value="Unassembled WGS sequence"/>
</dbReference>
<feature type="domain" description="DNA replication checkpoint mediator MRC1" evidence="2">
    <location>
        <begin position="1185"/>
        <end position="1319"/>
    </location>
</feature>
<feature type="compositionally biased region" description="Polar residues" evidence="1">
    <location>
        <begin position="819"/>
        <end position="829"/>
    </location>
</feature>
<feature type="compositionally biased region" description="Basic and acidic residues" evidence="1">
    <location>
        <begin position="1242"/>
        <end position="1263"/>
    </location>
</feature>
<feature type="region of interest" description="Disordered" evidence="1">
    <location>
        <begin position="588"/>
        <end position="915"/>
    </location>
</feature>
<name>A0A2S5BCY5_9BASI</name>
<dbReference type="OrthoDB" id="2537416at2759"/>
<feature type="compositionally biased region" description="Polar residues" evidence="1">
    <location>
        <begin position="20"/>
        <end position="39"/>
    </location>
</feature>
<feature type="region of interest" description="Disordered" evidence="1">
    <location>
        <begin position="1130"/>
        <end position="1308"/>
    </location>
</feature>
<feature type="compositionally biased region" description="Basic and acidic residues" evidence="1">
    <location>
        <begin position="354"/>
        <end position="364"/>
    </location>
</feature>
<feature type="compositionally biased region" description="Acidic residues" evidence="1">
    <location>
        <begin position="274"/>
        <end position="284"/>
    </location>
</feature>
<feature type="compositionally biased region" description="Basic and acidic residues" evidence="1">
    <location>
        <begin position="642"/>
        <end position="653"/>
    </location>
</feature>
<dbReference type="EMBL" id="PJQD01000023">
    <property type="protein sequence ID" value="POY74634.1"/>
    <property type="molecule type" value="Genomic_DNA"/>
</dbReference>
<feature type="region of interest" description="Disordered" evidence="1">
    <location>
        <begin position="451"/>
        <end position="504"/>
    </location>
</feature>
<feature type="compositionally biased region" description="Acidic residues" evidence="1">
    <location>
        <begin position="341"/>
        <end position="353"/>
    </location>
</feature>
<keyword evidence="4" id="KW-1185">Reference proteome</keyword>
<reference evidence="3 4" key="1">
    <citation type="journal article" date="2018" name="Front. Microbiol.">
        <title>Prospects for Fungal Bioremediation of Acidic Radioactive Waste Sites: Characterization and Genome Sequence of Rhodotorula taiwanensis MD1149.</title>
        <authorList>
            <person name="Tkavc R."/>
            <person name="Matrosova V.Y."/>
            <person name="Grichenko O.E."/>
            <person name="Gostincar C."/>
            <person name="Volpe R.P."/>
            <person name="Klimenkova P."/>
            <person name="Gaidamakova E.K."/>
            <person name="Zhou C.E."/>
            <person name="Stewart B.J."/>
            <person name="Lyman M.G."/>
            <person name="Malfatti S.A."/>
            <person name="Rubinfeld B."/>
            <person name="Courtot M."/>
            <person name="Singh J."/>
            <person name="Dalgard C.L."/>
            <person name="Hamilton T."/>
            <person name="Frey K.G."/>
            <person name="Gunde-Cimerman N."/>
            <person name="Dugan L."/>
            <person name="Daly M.J."/>
        </authorList>
    </citation>
    <scope>NUCLEOTIDE SEQUENCE [LARGE SCALE GENOMIC DNA]</scope>
    <source>
        <strain evidence="3 4">MD1149</strain>
    </source>
</reference>
<feature type="region of interest" description="Disordered" evidence="1">
    <location>
        <begin position="177"/>
        <end position="421"/>
    </location>
</feature>
<feature type="compositionally biased region" description="Acidic residues" evidence="1">
    <location>
        <begin position="778"/>
        <end position="814"/>
    </location>
</feature>
<feature type="compositionally biased region" description="Polar residues" evidence="1">
    <location>
        <begin position="1026"/>
        <end position="1042"/>
    </location>
</feature>
<feature type="compositionally biased region" description="Basic and acidic residues" evidence="1">
    <location>
        <begin position="732"/>
        <end position="754"/>
    </location>
</feature>
<feature type="compositionally biased region" description="Polar residues" evidence="1">
    <location>
        <begin position="453"/>
        <end position="463"/>
    </location>
</feature>
<feature type="compositionally biased region" description="Basic and acidic residues" evidence="1">
    <location>
        <begin position="304"/>
        <end position="325"/>
    </location>
</feature>
<evidence type="ECO:0000259" key="2">
    <source>
        <dbReference type="Pfam" id="PF09444"/>
    </source>
</evidence>
<gene>
    <name evidence="3" type="ORF">BMF94_2395</name>
</gene>
<feature type="region of interest" description="Disordered" evidence="1">
    <location>
        <begin position="1487"/>
        <end position="1519"/>
    </location>
</feature>
<feature type="compositionally biased region" description="Basic and acidic residues" evidence="1">
    <location>
        <begin position="1360"/>
        <end position="1393"/>
    </location>
</feature>
<feature type="compositionally biased region" description="Acidic residues" evidence="1">
    <location>
        <begin position="1214"/>
        <end position="1228"/>
    </location>
</feature>
<feature type="compositionally biased region" description="Basic and acidic residues" evidence="1">
    <location>
        <begin position="1288"/>
        <end position="1302"/>
    </location>
</feature>
<evidence type="ECO:0000256" key="1">
    <source>
        <dbReference type="SAM" id="MobiDB-lite"/>
    </source>
</evidence>
<feature type="compositionally biased region" description="Basic residues" evidence="1">
    <location>
        <begin position="365"/>
        <end position="388"/>
    </location>
</feature>
<feature type="compositionally biased region" description="Acidic residues" evidence="1">
    <location>
        <begin position="840"/>
        <end position="850"/>
    </location>
</feature>
<sequence>MGSTDAQGFTSESLVIAETSPGQPASSQLATSPTRSVANNKPAVPVASTSTSTYASRPAPTRTYGKKKVAGEAPVPADPVILPETDPEPASEPPVRGLSMRPSGSSSPPRQTQHSTDPTSEEDQGPSKSDKPDRELPSALNGRLSEDGSGSSDDDGAEAEDDIFEFLKAGRDIAARLKDIDNDDLSTDAALKSDSRPASKDLPAADNGESSSLPTLTPSEDQGSESRTQAVVDDIEALLQDEPAPASEPTSPVPGPSRVSRSGKTGRKMRIVDSEDEYDDDEKEEGSRDLPQQLPTPAPTAAPSKKDKLKALAERKQREHEEKERARRGKSASVAPPAREQEEEAPADDEMDEVDRIMNEDSGGKKKKNGMFHRSKGGGKGSKPKRLSKKQEDEMNQTSAKLAREKDIRLAPTRKGTKSVFEVLKQQGSALPPAETRPIGRASLGVPVLNLASDPSSIENSSPGPAPATPKPTYSLNALGQQRPAGAPDHIVDETPLPRRAREASAACLVDDWRLKRDREPKKASPDQKVVAAPITATVATDDVDDDELGDLSMLDFDAEVRKAEELERKAAEAKRREEKAKQLLERKLQAAAAARNADKVRIPDSDSDLEIEGRPKLKSATPRSRRHRTPQEYEDTLAAYADDKASRKKDNPALRLLQKYGRIDPAHPPSEENDPSDSQFEAAGKRFGAHLDPRMSYAPDSVSKRRTDQTHKATGPPATTVEGMNMHLTRLAREQAVEVRKKKESKARREANEHVQAPSELASVNVDALVKEKQSREEEDEKMEEDADGDYVDSDAEPYDSGDLGSDDAESGDEAGSASETAADSDTLTPAAKRREPSEVGDDALDSEGEMILPRSSQNEDRLGKALDGADLDEDDAGDSSMPPPRTARTGRKLRIADDDDEETAEPAAAPVTAIAKTPAPARVALGGLMADLGGDDGGFSQFFDSQFSQGGDDAGIADGFRRGDEAGFAAPAPTMFALQPLIGTAERDADAERLENRGGFNDFELTTPREIAAPRQYINDKGLLTQTRPAAQYDSPSDTPSRSYRQSLSDRDSQSQAFEATQLASAQTPTQAPRHPNALRRTSALVHFDSVPELAPTELAGTRSSEMQLDKTQVDNASDEAQLVAIDEETQQDAQLVPSTDEMQEETQDVRPSAAQPIVVSPRNAFDVLRAGRATTPPRPAKRRGPNEFIAAEADLSDEEQAGFGLGGVSGDENEDDDDRELDELVDNTKEDADVEAEQDEKARELRAEQEAKKEAEELARAQRIAAGKERKRGRNELEDDDFDDDYVRGGRGEKRERVDQGSVADLLKNEETQRFGETLGKACVPESLDSQWLCQAPLAGDDDDDDDGPTAAAEDVFGPREPRPAVNAHDVRKQAADMQRARDSARRAASDSEPDEDVLSSAGSPSRSPRIRVEIRKKKAEVAVAPPAKGASHSFAGLESNSLMFSNKSAIVYGGAGGEDSQTASFAGNSRGTITGFKKSAAGATKLGGTAPTKAKSNALAPQRSKLSGMRRRDFS</sequence>
<feature type="region of interest" description="Disordered" evidence="1">
    <location>
        <begin position="989"/>
        <end position="1078"/>
    </location>
</feature>
<feature type="region of interest" description="Disordered" evidence="1">
    <location>
        <begin position="1"/>
        <end position="160"/>
    </location>
</feature>
<evidence type="ECO:0000313" key="3">
    <source>
        <dbReference type="EMBL" id="POY74634.1"/>
    </source>
</evidence>
<proteinExistence type="predicted"/>